<comment type="similarity">
    <text evidence="7">Belongs to the TRAP transporter small permease family.</text>
</comment>
<comment type="subcellular location">
    <subcellularLocation>
        <location evidence="7">Cell inner membrane</location>
        <topology evidence="7">Multi-pass membrane protein</topology>
    </subcellularLocation>
    <subcellularLocation>
        <location evidence="1">Cell membrane</location>
        <topology evidence="1">Multi-pass membrane protein</topology>
    </subcellularLocation>
</comment>
<evidence type="ECO:0000259" key="8">
    <source>
        <dbReference type="Pfam" id="PF04290"/>
    </source>
</evidence>
<sequence>MRLFSRALRLLDWATQGANILGTALIIGLVVIICVDVLGRETLGAPLPGVPEMVSLSIVAIVFLQVPQAFKSGRLTRSDGLINWLHQNSPTLARWLETGFELLGALVIGTLIYAHWPILIRSIERGDFVGSVGNVTFPTWPVKLAILTGAVLLLLQFLARPLRRAMEEAR</sequence>
<dbReference type="AlphaFoldDB" id="A0A238JHD4"/>
<dbReference type="InterPro" id="IPR055348">
    <property type="entry name" value="DctQ"/>
</dbReference>
<feature type="transmembrane region" description="Helical" evidence="7">
    <location>
        <begin position="45"/>
        <end position="64"/>
    </location>
</feature>
<evidence type="ECO:0000256" key="7">
    <source>
        <dbReference type="RuleBase" id="RU369079"/>
    </source>
</evidence>
<keyword evidence="5 7" id="KW-1133">Transmembrane helix</keyword>
<evidence type="ECO:0000256" key="6">
    <source>
        <dbReference type="ARBA" id="ARBA00023136"/>
    </source>
</evidence>
<dbReference type="GO" id="GO:0005886">
    <property type="term" value="C:plasma membrane"/>
    <property type="evidence" value="ECO:0007669"/>
    <property type="project" value="UniProtKB-SubCell"/>
</dbReference>
<organism evidence="9 10">
    <name type="scientific">Pelagimonas phthalicica</name>
    <dbReference type="NCBI Taxonomy" id="1037362"/>
    <lineage>
        <taxon>Bacteria</taxon>
        <taxon>Pseudomonadati</taxon>
        <taxon>Pseudomonadota</taxon>
        <taxon>Alphaproteobacteria</taxon>
        <taxon>Rhodobacterales</taxon>
        <taxon>Roseobacteraceae</taxon>
        <taxon>Pelagimonas</taxon>
    </lineage>
</organism>
<comment type="subunit">
    <text evidence="7">The complex comprises the extracytoplasmic solute receptor protein and the two transmembrane proteins.</text>
</comment>
<keyword evidence="4 7" id="KW-0812">Transmembrane</keyword>
<feature type="transmembrane region" description="Helical" evidence="7">
    <location>
        <begin position="140"/>
        <end position="159"/>
    </location>
</feature>
<dbReference type="EMBL" id="FXXP01000003">
    <property type="protein sequence ID" value="SMX30070.1"/>
    <property type="molecule type" value="Genomic_DNA"/>
</dbReference>
<comment type="function">
    <text evidence="7">Part of the tripartite ATP-independent periplasmic (TRAP) transport system.</text>
</comment>
<dbReference type="Proteomes" id="UP000225972">
    <property type="component" value="Unassembled WGS sequence"/>
</dbReference>
<name>A0A238JHD4_9RHOB</name>
<evidence type="ECO:0000256" key="3">
    <source>
        <dbReference type="ARBA" id="ARBA00022475"/>
    </source>
</evidence>
<accession>A0A238JHD4</accession>
<proteinExistence type="inferred from homology"/>
<evidence type="ECO:0000256" key="2">
    <source>
        <dbReference type="ARBA" id="ARBA00022448"/>
    </source>
</evidence>
<evidence type="ECO:0000313" key="9">
    <source>
        <dbReference type="EMBL" id="SMX30070.1"/>
    </source>
</evidence>
<protein>
    <recommendedName>
        <fullName evidence="7">TRAP transporter small permease protein</fullName>
    </recommendedName>
</protein>
<feature type="transmembrane region" description="Helical" evidence="7">
    <location>
        <begin position="102"/>
        <end position="120"/>
    </location>
</feature>
<reference evidence="10" key="1">
    <citation type="submission" date="2017-05" db="EMBL/GenBank/DDBJ databases">
        <authorList>
            <person name="Rodrigo-Torres L."/>
            <person name="Arahal R. D."/>
            <person name="Lucena T."/>
        </authorList>
    </citation>
    <scope>NUCLEOTIDE SEQUENCE [LARGE SCALE GENOMIC DNA]</scope>
    <source>
        <strain evidence="10">CECT 8649</strain>
    </source>
</reference>
<evidence type="ECO:0000256" key="1">
    <source>
        <dbReference type="ARBA" id="ARBA00004651"/>
    </source>
</evidence>
<evidence type="ECO:0000256" key="5">
    <source>
        <dbReference type="ARBA" id="ARBA00022989"/>
    </source>
</evidence>
<dbReference type="Pfam" id="PF04290">
    <property type="entry name" value="DctQ"/>
    <property type="match status" value="1"/>
</dbReference>
<keyword evidence="3" id="KW-1003">Cell membrane</keyword>
<evidence type="ECO:0000313" key="10">
    <source>
        <dbReference type="Proteomes" id="UP000225972"/>
    </source>
</evidence>
<evidence type="ECO:0000256" key="4">
    <source>
        <dbReference type="ARBA" id="ARBA00022692"/>
    </source>
</evidence>
<keyword evidence="10" id="KW-1185">Reference proteome</keyword>
<feature type="domain" description="Tripartite ATP-independent periplasmic transporters DctQ component" evidence="8">
    <location>
        <begin position="29"/>
        <end position="164"/>
    </location>
</feature>
<feature type="transmembrane region" description="Helical" evidence="7">
    <location>
        <begin position="20"/>
        <end position="39"/>
    </location>
</feature>
<keyword evidence="7" id="KW-0997">Cell inner membrane</keyword>
<gene>
    <name evidence="9" type="ORF">TRP8649_04210</name>
</gene>
<keyword evidence="2 7" id="KW-0813">Transport</keyword>
<dbReference type="OrthoDB" id="4250245at2"/>
<dbReference type="GO" id="GO:0022857">
    <property type="term" value="F:transmembrane transporter activity"/>
    <property type="evidence" value="ECO:0007669"/>
    <property type="project" value="UniProtKB-UniRule"/>
</dbReference>
<keyword evidence="6 7" id="KW-0472">Membrane</keyword>